<proteinExistence type="predicted"/>
<feature type="compositionally biased region" description="Low complexity" evidence="1">
    <location>
        <begin position="38"/>
        <end position="57"/>
    </location>
</feature>
<dbReference type="Proteomes" id="UP001214576">
    <property type="component" value="Unassembled WGS sequence"/>
</dbReference>
<feature type="region of interest" description="Disordered" evidence="1">
    <location>
        <begin position="1"/>
        <end position="91"/>
    </location>
</feature>
<name>A0AAD4TUY1_OVIAM</name>
<sequence length="91" mass="9042">MGLDFPDLSNGPRGELTPQRPDPPAPPEEGLRVESSVDDGATATTTDTASGEATETGPSPSPTMCQTGGPGPPPPSPPDGSPEPPDPLGAK</sequence>
<protein>
    <submittedName>
        <fullName evidence="2">Uncharacterized protein</fullName>
    </submittedName>
</protein>
<evidence type="ECO:0000313" key="3">
    <source>
        <dbReference type="Proteomes" id="UP001214576"/>
    </source>
</evidence>
<dbReference type="AlphaFoldDB" id="A0AAD4TUY1"/>
<accession>A0AAD4TUY1</accession>
<comment type="caution">
    <text evidence="2">The sequence shown here is derived from an EMBL/GenBank/DDBJ whole genome shotgun (WGS) entry which is preliminary data.</text>
</comment>
<keyword evidence="3" id="KW-1185">Reference proteome</keyword>
<reference evidence="2" key="1">
    <citation type="submission" date="2022-03" db="EMBL/GenBank/DDBJ databases">
        <title>Genomic analyses of argali, domestic sheep and their hybrids provide insights into chromosomal evolution, heterosis and genetic basis of agronomic traits.</title>
        <authorList>
            <person name="Li M."/>
        </authorList>
    </citation>
    <scope>NUCLEOTIDE SEQUENCE</scope>
    <source>
        <strain evidence="2">CAU-MHL-2022a</strain>
        <tissue evidence="2">Skin</tissue>
    </source>
</reference>
<evidence type="ECO:0000256" key="1">
    <source>
        <dbReference type="SAM" id="MobiDB-lite"/>
    </source>
</evidence>
<evidence type="ECO:0000313" key="2">
    <source>
        <dbReference type="EMBL" id="KAI4534767.1"/>
    </source>
</evidence>
<organism evidence="2 3">
    <name type="scientific">Ovis ammon polii</name>
    <dbReference type="NCBI Taxonomy" id="230172"/>
    <lineage>
        <taxon>Eukaryota</taxon>
        <taxon>Metazoa</taxon>
        <taxon>Chordata</taxon>
        <taxon>Craniata</taxon>
        <taxon>Vertebrata</taxon>
        <taxon>Euteleostomi</taxon>
        <taxon>Mammalia</taxon>
        <taxon>Eutheria</taxon>
        <taxon>Laurasiatheria</taxon>
        <taxon>Artiodactyla</taxon>
        <taxon>Ruminantia</taxon>
        <taxon>Pecora</taxon>
        <taxon>Bovidae</taxon>
        <taxon>Caprinae</taxon>
        <taxon>Ovis</taxon>
    </lineage>
</organism>
<dbReference type="EMBL" id="JAKZEL010000019">
    <property type="protein sequence ID" value="KAI4534767.1"/>
    <property type="molecule type" value="Genomic_DNA"/>
</dbReference>
<feature type="compositionally biased region" description="Pro residues" evidence="1">
    <location>
        <begin position="70"/>
        <end position="91"/>
    </location>
</feature>
<gene>
    <name evidence="2" type="ORF">MG293_015627</name>
</gene>